<sequence length="149" mass="16146">MTVAFDPLFRDLNRLATEVFGSSRAPQAMPMDAFRSGDQYVVQFDLPGIDPESLEVRAENNTLSVRAERRVRPTGEGDAETSYISAERPRGTFSRQLSLGEGLDLDNVSADYTDGVLTVTLPVAEQAKPRQIKVGHGGGGHKVIENSGP</sequence>
<proteinExistence type="inferred from homology"/>
<evidence type="ECO:0000259" key="3">
    <source>
        <dbReference type="PROSITE" id="PS01031"/>
    </source>
</evidence>
<dbReference type="InterPro" id="IPR031107">
    <property type="entry name" value="Small_HSP"/>
</dbReference>
<gene>
    <name evidence="4" type="primary">hsp18</name>
    <name evidence="4" type="ORF">GCM10009854_28700</name>
</gene>
<accession>A0ABN3GDQ7</accession>
<dbReference type="InterPro" id="IPR008978">
    <property type="entry name" value="HSP20-like_chaperone"/>
</dbReference>
<reference evidence="4 5" key="1">
    <citation type="journal article" date="2019" name="Int. J. Syst. Evol. Microbiol.">
        <title>The Global Catalogue of Microorganisms (GCM) 10K type strain sequencing project: providing services to taxonomists for standard genome sequencing and annotation.</title>
        <authorList>
            <consortium name="The Broad Institute Genomics Platform"/>
            <consortium name="The Broad Institute Genome Sequencing Center for Infectious Disease"/>
            <person name="Wu L."/>
            <person name="Ma J."/>
        </authorList>
    </citation>
    <scope>NUCLEOTIDE SEQUENCE [LARGE SCALE GENOMIC DNA]</scope>
    <source>
        <strain evidence="4 5">JCM 16221</strain>
    </source>
</reference>
<name>A0ABN3GDQ7_9PSEU</name>
<dbReference type="PANTHER" id="PTHR11527">
    <property type="entry name" value="HEAT-SHOCK PROTEIN 20 FAMILY MEMBER"/>
    <property type="match status" value="1"/>
</dbReference>
<dbReference type="Gene3D" id="2.60.40.790">
    <property type="match status" value="1"/>
</dbReference>
<dbReference type="PROSITE" id="PS01031">
    <property type="entry name" value="SHSP"/>
    <property type="match status" value="1"/>
</dbReference>
<evidence type="ECO:0000313" key="4">
    <source>
        <dbReference type="EMBL" id="GAA2349366.1"/>
    </source>
</evidence>
<comment type="caution">
    <text evidence="4">The sequence shown here is derived from an EMBL/GenBank/DDBJ whole genome shotgun (WGS) entry which is preliminary data.</text>
</comment>
<dbReference type="CDD" id="cd06464">
    <property type="entry name" value="ACD_sHsps-like"/>
    <property type="match status" value="1"/>
</dbReference>
<keyword evidence="5" id="KW-1185">Reference proteome</keyword>
<evidence type="ECO:0000256" key="1">
    <source>
        <dbReference type="PROSITE-ProRule" id="PRU00285"/>
    </source>
</evidence>
<feature type="domain" description="SHSP" evidence="3">
    <location>
        <begin position="22"/>
        <end position="137"/>
    </location>
</feature>
<protein>
    <submittedName>
        <fullName evidence="4">Molecular chaperone Hsp18</fullName>
    </submittedName>
</protein>
<dbReference type="Pfam" id="PF00011">
    <property type="entry name" value="HSP20"/>
    <property type="match status" value="1"/>
</dbReference>
<evidence type="ECO:0000313" key="5">
    <source>
        <dbReference type="Proteomes" id="UP001501218"/>
    </source>
</evidence>
<comment type="similarity">
    <text evidence="1 2">Belongs to the small heat shock protein (HSP20) family.</text>
</comment>
<dbReference type="SUPFAM" id="SSF49764">
    <property type="entry name" value="HSP20-like chaperones"/>
    <property type="match status" value="1"/>
</dbReference>
<dbReference type="EMBL" id="BAAARA010000008">
    <property type="protein sequence ID" value="GAA2349366.1"/>
    <property type="molecule type" value="Genomic_DNA"/>
</dbReference>
<evidence type="ECO:0000256" key="2">
    <source>
        <dbReference type="RuleBase" id="RU003616"/>
    </source>
</evidence>
<dbReference type="Proteomes" id="UP001501218">
    <property type="component" value="Unassembled WGS sequence"/>
</dbReference>
<organism evidence="4 5">
    <name type="scientific">Saccharopolyspora halophila</name>
    <dbReference type="NCBI Taxonomy" id="405551"/>
    <lineage>
        <taxon>Bacteria</taxon>
        <taxon>Bacillati</taxon>
        <taxon>Actinomycetota</taxon>
        <taxon>Actinomycetes</taxon>
        <taxon>Pseudonocardiales</taxon>
        <taxon>Pseudonocardiaceae</taxon>
        <taxon>Saccharopolyspora</taxon>
    </lineage>
</organism>
<dbReference type="RefSeq" id="WP_344131597.1">
    <property type="nucleotide sequence ID" value="NZ_BAAARA010000008.1"/>
</dbReference>
<dbReference type="InterPro" id="IPR002068">
    <property type="entry name" value="A-crystallin/Hsp20_dom"/>
</dbReference>